<dbReference type="EMBL" id="CACVBS010000033">
    <property type="protein sequence ID" value="CAA7261416.1"/>
    <property type="molecule type" value="Genomic_DNA"/>
</dbReference>
<dbReference type="Proteomes" id="UP000467700">
    <property type="component" value="Unassembled WGS sequence"/>
</dbReference>
<evidence type="ECO:0000256" key="1">
    <source>
        <dbReference type="SAM" id="MobiDB-lite"/>
    </source>
</evidence>
<evidence type="ECO:0000313" key="3">
    <source>
        <dbReference type="EMBL" id="CAA7261416.1"/>
    </source>
</evidence>
<feature type="domain" description="FHA" evidence="2">
    <location>
        <begin position="139"/>
        <end position="202"/>
    </location>
</feature>
<dbReference type="SUPFAM" id="SSF49879">
    <property type="entry name" value="SMAD/FHA domain"/>
    <property type="match status" value="1"/>
</dbReference>
<comment type="caution">
    <text evidence="3">The sequence shown here is derived from an EMBL/GenBank/DDBJ whole genome shotgun (WGS) entry which is preliminary data.</text>
</comment>
<dbReference type="OrthoDB" id="444265at2759"/>
<dbReference type="PANTHER" id="PTHR23308">
    <property type="entry name" value="NUCLEAR INHIBITOR OF PROTEIN PHOSPHATASE-1"/>
    <property type="match status" value="1"/>
</dbReference>
<dbReference type="FunFam" id="2.60.200.20:FF:000038">
    <property type="entry name" value="FHA domain-containing protein SNIP1"/>
    <property type="match status" value="1"/>
</dbReference>
<protein>
    <recommendedName>
        <fullName evidence="2">FHA domain-containing protein</fullName>
    </recommendedName>
</protein>
<reference evidence="3 4" key="1">
    <citation type="submission" date="2020-01" db="EMBL/GenBank/DDBJ databases">
        <authorList>
            <person name="Gupta K D."/>
        </authorList>
    </citation>
    <scope>NUCLEOTIDE SEQUENCE [LARGE SCALE GENOMIC DNA]</scope>
</reference>
<proteinExistence type="predicted"/>
<dbReference type="SMART" id="SM00240">
    <property type="entry name" value="FHA"/>
    <property type="match status" value="1"/>
</dbReference>
<keyword evidence="4" id="KW-1185">Reference proteome</keyword>
<name>A0A8S0W8J5_CYCAE</name>
<feature type="region of interest" description="Disordered" evidence="1">
    <location>
        <begin position="1"/>
        <end position="22"/>
    </location>
</feature>
<dbReference type="InterPro" id="IPR050923">
    <property type="entry name" value="Cell_Proc_Reg/RNA_Proc"/>
</dbReference>
<dbReference type="InterPro" id="IPR000253">
    <property type="entry name" value="FHA_dom"/>
</dbReference>
<dbReference type="PROSITE" id="PS50006">
    <property type="entry name" value="FHA_DOMAIN"/>
    <property type="match status" value="1"/>
</dbReference>
<accession>A0A8S0W8J5</accession>
<dbReference type="InterPro" id="IPR008984">
    <property type="entry name" value="SMAD_FHA_dom_sf"/>
</dbReference>
<sequence length="233" mass="25471">MTDGKIMDRLPATRTGRIGGREKMSNHVPIAAVGIKTTTKGTARENERGIEGATTAVPEMETMAGSRPDSPVDKAKPNFAPSGLLAAETNTVKAADGTSTVLKYNEPPEARKPLLGWRLYVFKDSQQTELLHIHRQSAYLVGRDRLVADIALDHPSCSKQHAAIQYRYVQEKDEFGGSKGTVKPFVIDLESTNGTIVNDETIPAARYYELKAGDVIKFGLSTKEYVLLHDEAS</sequence>
<gene>
    <name evidence="3" type="ORF">AAE3_LOCUS3582</name>
</gene>
<evidence type="ECO:0000313" key="4">
    <source>
        <dbReference type="Proteomes" id="UP000467700"/>
    </source>
</evidence>
<evidence type="ECO:0000259" key="2">
    <source>
        <dbReference type="PROSITE" id="PS50006"/>
    </source>
</evidence>
<organism evidence="3 4">
    <name type="scientific">Cyclocybe aegerita</name>
    <name type="common">Black poplar mushroom</name>
    <name type="synonym">Agrocybe aegerita</name>
    <dbReference type="NCBI Taxonomy" id="1973307"/>
    <lineage>
        <taxon>Eukaryota</taxon>
        <taxon>Fungi</taxon>
        <taxon>Dikarya</taxon>
        <taxon>Basidiomycota</taxon>
        <taxon>Agaricomycotina</taxon>
        <taxon>Agaricomycetes</taxon>
        <taxon>Agaricomycetidae</taxon>
        <taxon>Agaricales</taxon>
        <taxon>Agaricineae</taxon>
        <taxon>Bolbitiaceae</taxon>
        <taxon>Cyclocybe</taxon>
    </lineage>
</organism>
<dbReference type="Pfam" id="PF00498">
    <property type="entry name" value="FHA"/>
    <property type="match status" value="1"/>
</dbReference>
<dbReference type="AlphaFoldDB" id="A0A8S0W8J5"/>
<dbReference type="Gene3D" id="2.60.200.20">
    <property type="match status" value="1"/>
</dbReference>